<dbReference type="Proteomes" id="UP000198287">
    <property type="component" value="Unassembled WGS sequence"/>
</dbReference>
<comment type="caution">
    <text evidence="1">The sequence shown here is derived from an EMBL/GenBank/DDBJ whole genome shotgun (WGS) entry which is preliminary data.</text>
</comment>
<evidence type="ECO:0000313" key="1">
    <source>
        <dbReference type="EMBL" id="OXA38201.1"/>
    </source>
</evidence>
<proteinExistence type="predicted"/>
<dbReference type="EMBL" id="LNIX01000047">
    <property type="protein sequence ID" value="OXA38201.1"/>
    <property type="molecule type" value="Genomic_DNA"/>
</dbReference>
<keyword evidence="2" id="KW-1185">Reference proteome</keyword>
<organism evidence="1 2">
    <name type="scientific">Folsomia candida</name>
    <name type="common">Springtail</name>
    <dbReference type="NCBI Taxonomy" id="158441"/>
    <lineage>
        <taxon>Eukaryota</taxon>
        <taxon>Metazoa</taxon>
        <taxon>Ecdysozoa</taxon>
        <taxon>Arthropoda</taxon>
        <taxon>Hexapoda</taxon>
        <taxon>Collembola</taxon>
        <taxon>Entomobryomorpha</taxon>
        <taxon>Isotomoidea</taxon>
        <taxon>Isotomidae</taxon>
        <taxon>Proisotominae</taxon>
        <taxon>Folsomia</taxon>
    </lineage>
</organism>
<accession>A0A226D0L9</accession>
<gene>
    <name evidence="1" type="ORF">Fcan01_26997</name>
</gene>
<dbReference type="InterPro" id="IPR032675">
    <property type="entry name" value="LRR_dom_sf"/>
</dbReference>
<dbReference type="AlphaFoldDB" id="A0A226D0L9"/>
<name>A0A226D0L9_FOLCA</name>
<dbReference type="SUPFAM" id="SSF52047">
    <property type="entry name" value="RNI-like"/>
    <property type="match status" value="1"/>
</dbReference>
<dbReference type="OrthoDB" id="2870744at2759"/>
<dbReference type="Gene3D" id="3.80.10.10">
    <property type="entry name" value="Ribonuclease Inhibitor"/>
    <property type="match status" value="1"/>
</dbReference>
<evidence type="ECO:0000313" key="2">
    <source>
        <dbReference type="Proteomes" id="UP000198287"/>
    </source>
</evidence>
<protein>
    <submittedName>
        <fullName evidence="1">Glycine dehydrogenase (Decarboxylating)</fullName>
    </submittedName>
</protein>
<reference evidence="1 2" key="1">
    <citation type="submission" date="2015-12" db="EMBL/GenBank/DDBJ databases">
        <title>The genome of Folsomia candida.</title>
        <authorList>
            <person name="Faddeeva A."/>
            <person name="Derks M.F."/>
            <person name="Anvar Y."/>
            <person name="Smit S."/>
            <person name="Van Straalen N."/>
            <person name="Roelofs D."/>
        </authorList>
    </citation>
    <scope>NUCLEOTIDE SEQUENCE [LARGE SCALE GENOMIC DNA]</scope>
    <source>
        <strain evidence="1 2">VU population</strain>
        <tissue evidence="1">Whole body</tissue>
    </source>
</reference>
<sequence length="511" mass="59060">MTFNLMWGSFEFQNLGFRILSKIFTQTSAPLKTARLVCQFWNEIVLSLPNTGLSLRLDAKYDKNGDPLSFYELCSSADARLAKHISARHGSQGMYDITCKLTHFCDKFSDNVEILELSLDNEHYFKCIHQILTKGCTNLKELQIYCQINPNLYNLLLKSLPPKPKLTSFVLNSASETPIHVLQNFAQIVISASPNLKEVTFTWGIYPDFKNSKFLSYLTISLDNLDAAEIGRFDPADLSRVLYQVGGELVSLCFGEYDRRKSISGSKTWIRKEFRLPRKMPKLKKYRNLLIDVFQCDDVFQDFEKMPALKTLVIGQTESTNSARLHEILQAIVTAGKILGNVKTLKIFEIHDAILFAGLKTAFPNLERFEVDTYNIEDDRGEESGMKLGVVLNTCGGWRRLKHLKLGLPMYPKEAKDFLQPVLDCLKLCKELKTLRMLTYYWFICPSDLTEFEMDLFKQLLLALDGMDEVEIQNFYCTHKSARDMWKLIDSKKMWRFKIFQQIPNKNRFEF</sequence>